<organism evidence="2 3">
    <name type="scientific">Caerostris darwini</name>
    <dbReference type="NCBI Taxonomy" id="1538125"/>
    <lineage>
        <taxon>Eukaryota</taxon>
        <taxon>Metazoa</taxon>
        <taxon>Ecdysozoa</taxon>
        <taxon>Arthropoda</taxon>
        <taxon>Chelicerata</taxon>
        <taxon>Arachnida</taxon>
        <taxon>Araneae</taxon>
        <taxon>Araneomorphae</taxon>
        <taxon>Entelegynae</taxon>
        <taxon>Araneoidea</taxon>
        <taxon>Araneidae</taxon>
        <taxon>Caerostris</taxon>
    </lineage>
</organism>
<evidence type="ECO:0000313" key="3">
    <source>
        <dbReference type="Proteomes" id="UP001054837"/>
    </source>
</evidence>
<gene>
    <name evidence="2" type="ORF">CDAR_96501</name>
</gene>
<protein>
    <submittedName>
        <fullName evidence="2">Uncharacterized protein</fullName>
    </submittedName>
</protein>
<dbReference type="Proteomes" id="UP001054837">
    <property type="component" value="Unassembled WGS sequence"/>
</dbReference>
<name>A0AAV4QU78_9ARAC</name>
<dbReference type="AlphaFoldDB" id="A0AAV4QU78"/>
<comment type="caution">
    <text evidence="2">The sequence shown here is derived from an EMBL/GenBank/DDBJ whole genome shotgun (WGS) entry which is preliminary data.</text>
</comment>
<sequence length="93" mass="10416">MFSKNLHATSQMRDTAEDKKGDLQKVCCVNSWNGICTLLRKGEKLPEFSPKSRELRETGTSPLILDPGNTWTTQRQSGTIFVLVLELLPVRGP</sequence>
<keyword evidence="3" id="KW-1185">Reference proteome</keyword>
<accession>A0AAV4QU78</accession>
<dbReference type="EMBL" id="BPLQ01005166">
    <property type="protein sequence ID" value="GIY13020.1"/>
    <property type="molecule type" value="Genomic_DNA"/>
</dbReference>
<evidence type="ECO:0000313" key="2">
    <source>
        <dbReference type="EMBL" id="GIY13020.1"/>
    </source>
</evidence>
<evidence type="ECO:0000256" key="1">
    <source>
        <dbReference type="SAM" id="MobiDB-lite"/>
    </source>
</evidence>
<feature type="compositionally biased region" description="Polar residues" evidence="1">
    <location>
        <begin position="1"/>
        <end position="13"/>
    </location>
</feature>
<reference evidence="2 3" key="1">
    <citation type="submission" date="2021-06" db="EMBL/GenBank/DDBJ databases">
        <title>Caerostris darwini draft genome.</title>
        <authorList>
            <person name="Kono N."/>
            <person name="Arakawa K."/>
        </authorList>
    </citation>
    <scope>NUCLEOTIDE SEQUENCE [LARGE SCALE GENOMIC DNA]</scope>
</reference>
<proteinExistence type="predicted"/>
<feature type="region of interest" description="Disordered" evidence="1">
    <location>
        <begin position="1"/>
        <end position="20"/>
    </location>
</feature>
<feature type="region of interest" description="Disordered" evidence="1">
    <location>
        <begin position="49"/>
        <end position="69"/>
    </location>
</feature>